<dbReference type="InterPro" id="IPR027417">
    <property type="entry name" value="P-loop_NTPase"/>
</dbReference>
<reference evidence="7" key="1">
    <citation type="journal article" date="2019" name="Int. J. Syst. Evol. Microbiol.">
        <title>The Global Catalogue of Microorganisms (GCM) 10K type strain sequencing project: providing services to taxonomists for standard genome sequencing and annotation.</title>
        <authorList>
            <consortium name="The Broad Institute Genomics Platform"/>
            <consortium name="The Broad Institute Genome Sequencing Center for Infectious Disease"/>
            <person name="Wu L."/>
            <person name="Ma J."/>
        </authorList>
    </citation>
    <scope>NUCLEOTIDE SEQUENCE [LARGE SCALE GENOMIC DNA]</scope>
    <source>
        <strain evidence="7">KCTC 52344</strain>
    </source>
</reference>
<dbReference type="Pfam" id="PF00005">
    <property type="entry name" value="ABC_tran"/>
    <property type="match status" value="1"/>
</dbReference>
<accession>A0ABW5J2U1</accession>
<evidence type="ECO:0000256" key="2">
    <source>
        <dbReference type="ARBA" id="ARBA00022448"/>
    </source>
</evidence>
<dbReference type="GO" id="GO:0005524">
    <property type="term" value="F:ATP binding"/>
    <property type="evidence" value="ECO:0007669"/>
    <property type="project" value="UniProtKB-KW"/>
</dbReference>
<dbReference type="InterPro" id="IPR017871">
    <property type="entry name" value="ABC_transporter-like_CS"/>
</dbReference>
<evidence type="ECO:0000259" key="5">
    <source>
        <dbReference type="PROSITE" id="PS50893"/>
    </source>
</evidence>
<dbReference type="PROSITE" id="PS00211">
    <property type="entry name" value="ABC_TRANSPORTER_1"/>
    <property type="match status" value="1"/>
</dbReference>
<dbReference type="InterPro" id="IPR003593">
    <property type="entry name" value="AAA+_ATPase"/>
</dbReference>
<keyword evidence="7" id="KW-1185">Reference proteome</keyword>
<dbReference type="RefSeq" id="WP_340236296.1">
    <property type="nucleotide sequence ID" value="NZ_JBBEWC010000006.1"/>
</dbReference>
<feature type="domain" description="ABC transporter" evidence="5">
    <location>
        <begin position="4"/>
        <end position="232"/>
    </location>
</feature>
<dbReference type="EMBL" id="JBHULC010000003">
    <property type="protein sequence ID" value="MFD2519849.1"/>
    <property type="molecule type" value="Genomic_DNA"/>
</dbReference>
<dbReference type="SMART" id="SM00382">
    <property type="entry name" value="AAA"/>
    <property type="match status" value="1"/>
</dbReference>
<dbReference type="PANTHER" id="PTHR43335">
    <property type="entry name" value="ABC TRANSPORTER, ATP-BINDING PROTEIN"/>
    <property type="match status" value="1"/>
</dbReference>
<comment type="caution">
    <text evidence="6">The sequence shown here is derived from an EMBL/GenBank/DDBJ whole genome shotgun (WGS) entry which is preliminary data.</text>
</comment>
<dbReference type="InterPro" id="IPR003439">
    <property type="entry name" value="ABC_transporter-like_ATP-bd"/>
</dbReference>
<dbReference type="Gene3D" id="3.40.50.300">
    <property type="entry name" value="P-loop containing nucleotide triphosphate hydrolases"/>
    <property type="match status" value="1"/>
</dbReference>
<evidence type="ECO:0000256" key="3">
    <source>
        <dbReference type="ARBA" id="ARBA00022741"/>
    </source>
</evidence>
<keyword evidence="4 6" id="KW-0067">ATP-binding</keyword>
<gene>
    <name evidence="6" type="ORF">ACFSR2_03065</name>
</gene>
<evidence type="ECO:0000313" key="6">
    <source>
        <dbReference type="EMBL" id="MFD2519849.1"/>
    </source>
</evidence>
<name>A0ABW5J2U1_9BACT</name>
<dbReference type="Proteomes" id="UP001597510">
    <property type="component" value="Unassembled WGS sequence"/>
</dbReference>
<keyword evidence="2" id="KW-0813">Transport</keyword>
<comment type="similarity">
    <text evidence="1">Belongs to the ABC transporter superfamily.</text>
</comment>
<dbReference type="CDD" id="cd03268">
    <property type="entry name" value="ABC_BcrA_bacitracin_resist"/>
    <property type="match status" value="1"/>
</dbReference>
<protein>
    <submittedName>
        <fullName evidence="6">ABC transporter ATP-binding protein</fullName>
    </submittedName>
</protein>
<dbReference type="PROSITE" id="PS50893">
    <property type="entry name" value="ABC_TRANSPORTER_2"/>
    <property type="match status" value="1"/>
</dbReference>
<proteinExistence type="inferred from homology"/>
<evidence type="ECO:0000313" key="7">
    <source>
        <dbReference type="Proteomes" id="UP001597510"/>
    </source>
</evidence>
<evidence type="ECO:0000256" key="1">
    <source>
        <dbReference type="ARBA" id="ARBA00005417"/>
    </source>
</evidence>
<dbReference type="PANTHER" id="PTHR43335:SF4">
    <property type="entry name" value="ABC TRANSPORTER, ATP-BINDING PROTEIN"/>
    <property type="match status" value="1"/>
</dbReference>
<keyword evidence="3" id="KW-0547">Nucleotide-binding</keyword>
<sequence length="301" mass="33495">MTSIQVRDVSYQFSNQEYVLNNINLNVPEGSIYGFLGPNGAGKTTTLRLILGLIKKQKGEIEIFGKAFDKHRIEILSKIGSLIESPSLYGHLTAVENLKVWQKVYQSPENRIAEVLQMVGLAHTGRKKAGQFSLGMKQRLGIAVALLHNPSLLILDEPTNGLDPSGIVEMRELLKTLNQQHGITIIISSHLLGEIEKLVTDVGIINKGRMLFESSLTELMKRQHAASTIYFDTNNNAQALQLMHQQKIEAQIEKERIVAAQLSKQAIAQINQTLVANSIEVYGIRAIENDLESIFMNLTNN</sequence>
<organism evidence="6 7">
    <name type="scientific">Emticicia soli</name>
    <dbReference type="NCBI Taxonomy" id="2027878"/>
    <lineage>
        <taxon>Bacteria</taxon>
        <taxon>Pseudomonadati</taxon>
        <taxon>Bacteroidota</taxon>
        <taxon>Cytophagia</taxon>
        <taxon>Cytophagales</taxon>
        <taxon>Leadbetterellaceae</taxon>
        <taxon>Emticicia</taxon>
    </lineage>
</organism>
<evidence type="ECO:0000256" key="4">
    <source>
        <dbReference type="ARBA" id="ARBA00022840"/>
    </source>
</evidence>
<dbReference type="SUPFAM" id="SSF52540">
    <property type="entry name" value="P-loop containing nucleoside triphosphate hydrolases"/>
    <property type="match status" value="1"/>
</dbReference>